<proteinExistence type="predicted"/>
<dbReference type="HOGENOM" id="CLU_000288_126_3_1"/>
<name>R0M071_NOSB1</name>
<evidence type="ECO:0000313" key="3">
    <source>
        <dbReference type="Proteomes" id="UP000016927"/>
    </source>
</evidence>
<keyword evidence="1" id="KW-0677">Repeat</keyword>
<dbReference type="SMART" id="SM00671">
    <property type="entry name" value="SEL1"/>
    <property type="match status" value="7"/>
</dbReference>
<dbReference type="OMA" id="YENYICA"/>
<dbReference type="EMBL" id="KB910140">
    <property type="protein sequence ID" value="EOB11379.1"/>
    <property type="molecule type" value="Genomic_DNA"/>
</dbReference>
<gene>
    <name evidence="2" type="primary">CHR3</name>
    <name evidence="2" type="ORF">NBO_1233g0001</name>
</gene>
<dbReference type="STRING" id="578461.R0M071"/>
<dbReference type="OrthoDB" id="272077at2759"/>
<sequence length="380" mass="43355">MNSHYGLLDDSLQNHFSKAKTPPEMLKFIKKYVIYSENESKRGRHLFLIGNPLEKYSNYKLEMKEFNTKCLSFLINTATSSKNPKWSSESQAYLGVAYELGLFGLEPNGKNAFSYYSVAAQQNNEDGTFRVGQCYEKGIGIKQNISNAIYFYRCSAKLGSIFGLHTYGSILLRGELDTPSDFDTGLFYLKLATKKTDESYPYTYYDLGQSYESRTNVFEVEPDDDYAFRLYEKGANLNCPNSQYRLARAYETGELFQKVNMKISIEYYFKSANNGQIDAQYALSRYLFIGIENVLEQDLKNAYLYALKAASRGQGEAAFTVGEFIETGCGTKKRELLALWWYTISSNFGNKKGQSKMANLRYEVNMKDDGSKRGSIFCCL</sequence>
<dbReference type="SUPFAM" id="SSF81901">
    <property type="entry name" value="HCP-like"/>
    <property type="match status" value="1"/>
</dbReference>
<evidence type="ECO:0000313" key="2">
    <source>
        <dbReference type="EMBL" id="EOB11379.1"/>
    </source>
</evidence>
<dbReference type="VEuPathDB" id="MicrosporidiaDB:NBO_1233g0001"/>
<dbReference type="InterPro" id="IPR006597">
    <property type="entry name" value="Sel1-like"/>
</dbReference>
<organism evidence="2 3">
    <name type="scientific">Nosema bombycis (strain CQ1 / CVCC 102059)</name>
    <name type="common">Microsporidian parasite</name>
    <name type="synonym">Pebrine of silkworm</name>
    <dbReference type="NCBI Taxonomy" id="578461"/>
    <lineage>
        <taxon>Eukaryota</taxon>
        <taxon>Fungi</taxon>
        <taxon>Fungi incertae sedis</taxon>
        <taxon>Microsporidia</taxon>
        <taxon>Nosematidae</taxon>
        <taxon>Nosema</taxon>
    </lineage>
</organism>
<accession>R0M071</accession>
<reference evidence="2 3" key="1">
    <citation type="journal article" date="2013" name="BMC Genomics">
        <title>Comparative genomics of parasitic silkworm microsporidia reveal an association between genome expansion and host adaptation.</title>
        <authorList>
            <person name="Pan G."/>
            <person name="Xu J."/>
            <person name="Li T."/>
            <person name="Xia Q."/>
            <person name="Liu S.L."/>
            <person name="Zhang G."/>
            <person name="Li S."/>
            <person name="Li C."/>
            <person name="Liu H."/>
            <person name="Yang L."/>
            <person name="Liu T."/>
            <person name="Zhang X."/>
            <person name="Wu Z."/>
            <person name="Fan W."/>
            <person name="Dang X."/>
            <person name="Xiang H."/>
            <person name="Tao M."/>
            <person name="Li Y."/>
            <person name="Hu J."/>
            <person name="Li Z."/>
            <person name="Lin L."/>
            <person name="Luo J."/>
            <person name="Geng L."/>
            <person name="Wang L."/>
            <person name="Long M."/>
            <person name="Wan Y."/>
            <person name="He N."/>
            <person name="Zhang Z."/>
            <person name="Lu C."/>
            <person name="Keeling P.J."/>
            <person name="Wang J."/>
            <person name="Xiang Z."/>
            <person name="Zhou Z."/>
        </authorList>
    </citation>
    <scope>NUCLEOTIDE SEQUENCE [LARGE SCALE GENOMIC DNA]</scope>
    <source>
        <strain evidence="3">CQ1 / CVCC 102059</strain>
    </source>
</reference>
<dbReference type="InterPro" id="IPR011990">
    <property type="entry name" value="TPR-like_helical_dom_sf"/>
</dbReference>
<dbReference type="AlphaFoldDB" id="R0M071"/>
<dbReference type="PANTHER" id="PTHR46430">
    <property type="entry name" value="PROTEIN SKT5-RELATED"/>
    <property type="match status" value="1"/>
</dbReference>
<dbReference type="Pfam" id="PF08238">
    <property type="entry name" value="Sel1"/>
    <property type="match status" value="6"/>
</dbReference>
<dbReference type="SMR" id="R0M071"/>
<dbReference type="InterPro" id="IPR051726">
    <property type="entry name" value="Chitin_Synth_Reg"/>
</dbReference>
<dbReference type="Proteomes" id="UP000016927">
    <property type="component" value="Unassembled WGS sequence"/>
</dbReference>
<keyword evidence="3" id="KW-1185">Reference proteome</keyword>
<evidence type="ECO:0000256" key="1">
    <source>
        <dbReference type="ARBA" id="ARBA00022737"/>
    </source>
</evidence>
<protein>
    <submittedName>
        <fullName evidence="2">Chitin synthase regulatory factor 3</fullName>
    </submittedName>
</protein>
<dbReference type="Gene3D" id="1.25.40.10">
    <property type="entry name" value="Tetratricopeptide repeat domain"/>
    <property type="match status" value="2"/>
</dbReference>